<dbReference type="RefSeq" id="WP_337697185.1">
    <property type="nucleotide sequence ID" value="NZ_JBBEGN010000014.1"/>
</dbReference>
<proteinExistence type="predicted"/>
<evidence type="ECO:0000313" key="2">
    <source>
        <dbReference type="EMBL" id="MEJ2870617.1"/>
    </source>
</evidence>
<dbReference type="EMBL" id="JBBEGN010000014">
    <property type="protein sequence ID" value="MEJ2870617.1"/>
    <property type="molecule type" value="Genomic_DNA"/>
</dbReference>
<dbReference type="InterPro" id="IPR010093">
    <property type="entry name" value="SinI_DNA-bd"/>
</dbReference>
<dbReference type="InterPro" id="IPR041657">
    <property type="entry name" value="HTH_17"/>
</dbReference>
<reference evidence="2 3" key="1">
    <citation type="submission" date="2024-03" db="EMBL/GenBank/DDBJ databases">
        <title>Actinomycetospora sp. OC33-EN08, a novel actinomycete isolated from wild orchid (Aerides multiflora).</title>
        <authorList>
            <person name="Suriyachadkun C."/>
        </authorList>
    </citation>
    <scope>NUCLEOTIDE SEQUENCE [LARGE SCALE GENOMIC DNA]</scope>
    <source>
        <strain evidence="2 3">OC33-EN08</strain>
    </source>
</reference>
<comment type="caution">
    <text evidence="2">The sequence shown here is derived from an EMBL/GenBank/DDBJ whole genome shotgun (WGS) entry which is preliminary data.</text>
</comment>
<sequence>MELLTYTVEEVAAMLGTARSATYEAVREGRIPAVRMGRRWLIPRERFHAWLNGATTTDAA</sequence>
<name>A0ABU8MTI7_9PSEU</name>
<dbReference type="Pfam" id="PF12728">
    <property type="entry name" value="HTH_17"/>
    <property type="match status" value="1"/>
</dbReference>
<dbReference type="NCBIfam" id="TIGR01764">
    <property type="entry name" value="excise"/>
    <property type="match status" value="1"/>
</dbReference>
<protein>
    <submittedName>
        <fullName evidence="2">Helix-turn-helix domain-containing protein</fullName>
    </submittedName>
</protein>
<accession>A0ABU8MTI7</accession>
<keyword evidence="3" id="KW-1185">Reference proteome</keyword>
<evidence type="ECO:0000259" key="1">
    <source>
        <dbReference type="Pfam" id="PF12728"/>
    </source>
</evidence>
<evidence type="ECO:0000313" key="3">
    <source>
        <dbReference type="Proteomes" id="UP001385809"/>
    </source>
</evidence>
<organism evidence="2 3">
    <name type="scientific">Actinomycetospora aurantiaca</name>
    <dbReference type="NCBI Taxonomy" id="3129233"/>
    <lineage>
        <taxon>Bacteria</taxon>
        <taxon>Bacillati</taxon>
        <taxon>Actinomycetota</taxon>
        <taxon>Actinomycetes</taxon>
        <taxon>Pseudonocardiales</taxon>
        <taxon>Pseudonocardiaceae</taxon>
        <taxon>Actinomycetospora</taxon>
    </lineage>
</organism>
<dbReference type="Proteomes" id="UP001385809">
    <property type="component" value="Unassembled WGS sequence"/>
</dbReference>
<gene>
    <name evidence="2" type="ORF">WCD74_22840</name>
</gene>
<feature type="domain" description="Helix-turn-helix" evidence="1">
    <location>
        <begin position="6"/>
        <end position="53"/>
    </location>
</feature>